<comment type="caution">
    <text evidence="2">The sequence shown here is derived from an EMBL/GenBank/DDBJ whole genome shotgun (WGS) entry which is preliminary data.</text>
</comment>
<evidence type="ECO:0000313" key="2">
    <source>
        <dbReference type="EMBL" id="KAK7355269.1"/>
    </source>
</evidence>
<dbReference type="Proteomes" id="UP001374584">
    <property type="component" value="Unassembled WGS sequence"/>
</dbReference>
<dbReference type="EMBL" id="JAYMYR010000006">
    <property type="protein sequence ID" value="KAK7355269.1"/>
    <property type="molecule type" value="Genomic_DNA"/>
</dbReference>
<dbReference type="Pfam" id="PF00646">
    <property type="entry name" value="F-box"/>
    <property type="match status" value="1"/>
</dbReference>
<keyword evidence="3" id="KW-1185">Reference proteome</keyword>
<protein>
    <recommendedName>
        <fullName evidence="1">F-box domain-containing protein</fullName>
    </recommendedName>
</protein>
<gene>
    <name evidence="2" type="ORF">VNO80_14521</name>
</gene>
<dbReference type="SUPFAM" id="SSF81383">
    <property type="entry name" value="F-box domain"/>
    <property type="match status" value="1"/>
</dbReference>
<dbReference type="InterPro" id="IPR001810">
    <property type="entry name" value="F-box_dom"/>
</dbReference>
<evidence type="ECO:0000259" key="1">
    <source>
        <dbReference type="PROSITE" id="PS50181"/>
    </source>
</evidence>
<dbReference type="PROSITE" id="PS50181">
    <property type="entry name" value="FBOX"/>
    <property type="match status" value="1"/>
</dbReference>
<proteinExistence type="predicted"/>
<feature type="domain" description="F-box" evidence="1">
    <location>
        <begin position="10"/>
        <end position="56"/>
    </location>
</feature>
<dbReference type="InterPro" id="IPR036047">
    <property type="entry name" value="F-box-like_dom_sf"/>
</dbReference>
<reference evidence="2 3" key="1">
    <citation type="submission" date="2024-01" db="EMBL/GenBank/DDBJ databases">
        <title>The genomes of 5 underutilized Papilionoideae crops provide insights into root nodulation and disease resistanc.</title>
        <authorList>
            <person name="Jiang F."/>
        </authorList>
    </citation>
    <scope>NUCLEOTIDE SEQUENCE [LARGE SCALE GENOMIC DNA]</scope>
    <source>
        <strain evidence="2">JINMINGXINNONG_FW02</strain>
        <tissue evidence="2">Leaves</tissue>
    </source>
</reference>
<dbReference type="AlphaFoldDB" id="A0AAN9MLY8"/>
<evidence type="ECO:0000313" key="3">
    <source>
        <dbReference type="Proteomes" id="UP001374584"/>
    </source>
</evidence>
<dbReference type="SMART" id="SM00256">
    <property type="entry name" value="FBOX"/>
    <property type="match status" value="1"/>
</dbReference>
<organism evidence="2 3">
    <name type="scientific">Phaseolus coccineus</name>
    <name type="common">Scarlet runner bean</name>
    <name type="synonym">Phaseolus multiflorus</name>
    <dbReference type="NCBI Taxonomy" id="3886"/>
    <lineage>
        <taxon>Eukaryota</taxon>
        <taxon>Viridiplantae</taxon>
        <taxon>Streptophyta</taxon>
        <taxon>Embryophyta</taxon>
        <taxon>Tracheophyta</taxon>
        <taxon>Spermatophyta</taxon>
        <taxon>Magnoliopsida</taxon>
        <taxon>eudicotyledons</taxon>
        <taxon>Gunneridae</taxon>
        <taxon>Pentapetalae</taxon>
        <taxon>rosids</taxon>
        <taxon>fabids</taxon>
        <taxon>Fabales</taxon>
        <taxon>Fabaceae</taxon>
        <taxon>Papilionoideae</taxon>
        <taxon>50 kb inversion clade</taxon>
        <taxon>NPAAA clade</taxon>
        <taxon>indigoferoid/millettioid clade</taxon>
        <taxon>Phaseoleae</taxon>
        <taxon>Phaseolus</taxon>
    </lineage>
</organism>
<accession>A0AAN9MLY8</accession>
<dbReference type="Gene3D" id="1.20.1280.50">
    <property type="match status" value="1"/>
</dbReference>
<name>A0AAN9MLY8_PHACN</name>
<dbReference type="PANTHER" id="PTHR31482">
    <property type="entry name" value="ESTS AU081301(E20138)"/>
    <property type="match status" value="1"/>
</dbReference>
<sequence>MEKNSKLDPPISLLDLPQSTLDFILNYLSPIDLCTMSMVCVSLKGKCQSDHFWENHIKHKWGRVIGDVVYKEWEWHIGIAKDGVFLKNEHNNQTGSMGSFTGVWPNLYLGSYLEDCKVLNAQQSNNFMMSLYFSLESGRFWFPAQVYKGLVIHNALVNYDSQSNTFQARYQSGGWRCLGRNIEWDMVRAPSVDTPPYLVHLSHSSHNLKPEDHIEIQWRSNTQCPYDWWYAVIGHLDSCNHNSCQCHYSDTLIVEFRQYPEVSNMRRIKLCRKTNKEEGDRIGGYYGGIRKLENEDQIQTWKKLFPLQLQMAPVLYMPPVAAQRASTNCKNHAAEAHCC</sequence>
<dbReference type="PANTHER" id="PTHR31482:SF11">
    <property type="entry name" value="CYCLIN-LIKE F-BOX"/>
    <property type="match status" value="1"/>
</dbReference>